<protein>
    <submittedName>
        <fullName evidence="2">Sugar-specific transcriptional regulator TrmB</fullName>
    </submittedName>
</protein>
<feature type="domain" description="Transcription regulator TrmB C-terminal" evidence="1">
    <location>
        <begin position="6"/>
        <end position="242"/>
    </location>
</feature>
<dbReference type="EMBL" id="CP064791">
    <property type="protein sequence ID" value="QSG15404.1"/>
    <property type="molecule type" value="Genomic_DNA"/>
</dbReference>
<dbReference type="Proteomes" id="UP000663292">
    <property type="component" value="Chromosome"/>
</dbReference>
<organism evidence="2 3">
    <name type="scientific">Halapricum desulfuricans</name>
    <dbReference type="NCBI Taxonomy" id="2841257"/>
    <lineage>
        <taxon>Archaea</taxon>
        <taxon>Methanobacteriati</taxon>
        <taxon>Methanobacteriota</taxon>
        <taxon>Stenosarchaea group</taxon>
        <taxon>Halobacteria</taxon>
        <taxon>Halobacteriales</taxon>
        <taxon>Haloarculaceae</taxon>
        <taxon>Halapricum</taxon>
    </lineage>
</organism>
<accession>A0A897NSJ9</accession>
<dbReference type="SUPFAM" id="SSF159071">
    <property type="entry name" value="TrmB C-terminal domain-like"/>
    <property type="match status" value="1"/>
</dbReference>
<dbReference type="GeneID" id="68858519"/>
<evidence type="ECO:0000313" key="3">
    <source>
        <dbReference type="Proteomes" id="UP000663292"/>
    </source>
</evidence>
<proteinExistence type="predicted"/>
<dbReference type="InterPro" id="IPR021586">
    <property type="entry name" value="Tscrpt_reg_TrmB_C"/>
</dbReference>
<evidence type="ECO:0000259" key="1">
    <source>
        <dbReference type="Pfam" id="PF11495"/>
    </source>
</evidence>
<reference evidence="2 3" key="1">
    <citation type="submission" date="2020-11" db="EMBL/GenBank/DDBJ databases">
        <title>Carbohydrate-dependent, anaerobic sulfur respiration: A novel catabolism in halophilic archaea.</title>
        <authorList>
            <person name="Sorokin D.Y."/>
            <person name="Messina E."/>
            <person name="Smedile F."/>
            <person name="La Cono V."/>
            <person name="Hallsworth J.E."/>
            <person name="Yakimov M.M."/>
        </authorList>
    </citation>
    <scope>NUCLEOTIDE SEQUENCE [LARGE SCALE GENOMIC DNA]</scope>
    <source>
        <strain evidence="2 3">HSR-Est</strain>
    </source>
</reference>
<gene>
    <name evidence="2" type="ORF">HSEST_1885</name>
</gene>
<dbReference type="AlphaFoldDB" id="A0A897NSJ9"/>
<sequence>MQVQDINTNDQLITGIREQIESGTHEILIGTSPEVYEKIEDSLAESYADGAFIALCLYTDTQTAAEYDFEETATLVRAWDQELDTLLAVDQQTGVIGMPNEEEEEVIGLKYDTDRLYGLAFMQFMSQHWDEGEEVYITDARQLPYETANLRDAALNTALHLREGNAVGFQARVREAPAEEDSTWQTMEGQLTTVRQSFVEPSTNSFFGEIGLVGHTDRDGRVTMGGHGAYFEDYEARDIVLTPI</sequence>
<name>A0A897NSJ9_9EURY</name>
<evidence type="ECO:0000313" key="2">
    <source>
        <dbReference type="EMBL" id="QSG15404.1"/>
    </source>
</evidence>
<keyword evidence="3" id="KW-1185">Reference proteome</keyword>
<dbReference type="Pfam" id="PF11495">
    <property type="entry name" value="Regulator_TrmB"/>
    <property type="match status" value="1"/>
</dbReference>
<dbReference type="RefSeq" id="WP_229120676.1">
    <property type="nucleotide sequence ID" value="NZ_CP064791.1"/>
</dbReference>